<evidence type="ECO:0000313" key="3">
    <source>
        <dbReference type="Proteomes" id="UP000620124"/>
    </source>
</evidence>
<gene>
    <name evidence="2" type="ORF">MVEN_00820500</name>
</gene>
<proteinExistence type="predicted"/>
<keyword evidence="1" id="KW-0732">Signal</keyword>
<name>A0A8H7D3L2_9AGAR</name>
<dbReference type="EMBL" id="JACAZI010000006">
    <property type="protein sequence ID" value="KAF7357746.1"/>
    <property type="molecule type" value="Genomic_DNA"/>
</dbReference>
<accession>A0A8H7D3L2</accession>
<keyword evidence="3" id="KW-1185">Reference proteome</keyword>
<reference evidence="2" key="1">
    <citation type="submission" date="2020-05" db="EMBL/GenBank/DDBJ databases">
        <title>Mycena genomes resolve the evolution of fungal bioluminescence.</title>
        <authorList>
            <person name="Tsai I.J."/>
        </authorList>
    </citation>
    <scope>NUCLEOTIDE SEQUENCE</scope>
    <source>
        <strain evidence="2">CCC161011</strain>
    </source>
</reference>
<evidence type="ECO:0000256" key="1">
    <source>
        <dbReference type="SAM" id="SignalP"/>
    </source>
</evidence>
<dbReference type="AlphaFoldDB" id="A0A8H7D3L2"/>
<dbReference type="OrthoDB" id="2928687at2759"/>
<comment type="caution">
    <text evidence="2">The sequence shown here is derived from an EMBL/GenBank/DDBJ whole genome shotgun (WGS) entry which is preliminary data.</text>
</comment>
<evidence type="ECO:0000313" key="2">
    <source>
        <dbReference type="EMBL" id="KAF7357746.1"/>
    </source>
</evidence>
<feature type="signal peptide" evidence="1">
    <location>
        <begin position="1"/>
        <end position="19"/>
    </location>
</feature>
<protein>
    <submittedName>
        <fullName evidence="2">Uncharacterized protein</fullName>
    </submittedName>
</protein>
<feature type="chain" id="PRO_5034857439" evidence="1">
    <location>
        <begin position="20"/>
        <end position="396"/>
    </location>
</feature>
<dbReference type="Proteomes" id="UP000620124">
    <property type="component" value="Unassembled WGS sequence"/>
</dbReference>
<organism evidence="2 3">
    <name type="scientific">Mycena venus</name>
    <dbReference type="NCBI Taxonomy" id="2733690"/>
    <lineage>
        <taxon>Eukaryota</taxon>
        <taxon>Fungi</taxon>
        <taxon>Dikarya</taxon>
        <taxon>Basidiomycota</taxon>
        <taxon>Agaricomycotina</taxon>
        <taxon>Agaricomycetes</taxon>
        <taxon>Agaricomycetidae</taxon>
        <taxon>Agaricales</taxon>
        <taxon>Marasmiineae</taxon>
        <taxon>Mycenaceae</taxon>
        <taxon>Mycena</taxon>
    </lineage>
</organism>
<sequence length="396" mass="40483">MQLPFSVLFALVLSLDTLAAPLPNADAGEVALNARAKVAASKPVAKPVAKPAAVKPVAKPAVVPAKAPAAAVPAKAPVAAKPAAVNTAKPATVPIAAKPATVPAKAPIAVKPAAGNTAKPAAVPAKAPVAAVAPAVSAKPSALPKCTAAQIEARELEELDVRSHELEARVFGLGGGITHPDAAGTITLFHGTTAANAAALAAGSVDLSRTRGTGDFNHFPEVPGGFYLTDSLVAAGQFACFGIPGSRPATADVVEYRWTGAGRKTFTFPGETADWLAFQQFNNNPNKVVVTTGPFAAKAAQLFTNDMIAGPLNGPSDFLLTDDFQQYAVISQNAATNGLQFVARHQNIICDNIPTGNGLTARLYQQGQAGNAKFNTRLAKLQDPNFRPGNGLCVFG</sequence>